<evidence type="ECO:0000313" key="1">
    <source>
        <dbReference type="EMBL" id="BDG09986.1"/>
    </source>
</evidence>
<organism evidence="1 2">
    <name type="scientific">Anaeromyxobacter paludicola</name>
    <dbReference type="NCBI Taxonomy" id="2918171"/>
    <lineage>
        <taxon>Bacteria</taxon>
        <taxon>Pseudomonadati</taxon>
        <taxon>Myxococcota</taxon>
        <taxon>Myxococcia</taxon>
        <taxon>Myxococcales</taxon>
        <taxon>Cystobacterineae</taxon>
        <taxon>Anaeromyxobacteraceae</taxon>
        <taxon>Anaeromyxobacter</taxon>
    </lineage>
</organism>
<protein>
    <submittedName>
        <fullName evidence="1">Uncharacterized protein</fullName>
    </submittedName>
</protein>
<keyword evidence="2" id="KW-1185">Reference proteome</keyword>
<sequence length="206" mass="21205">MPLVDLPGGTDPATAQHAPDPAWTRFVHAFVNVSSRFRAERPEVAASIERQGALAWVLYVCAANRPRLSVPVAGLPEFRRSGIEGLLGTGELVACSSPRGSAFVSPAILLDAARQLPREWQERLLTGDPVASVFGAWRERAPAPRPLTAVAVDLLAAAGDPEAAARLAGIAAAMGLEDVAALARGAVRGARGVERGGGVGAGAPAP</sequence>
<gene>
    <name evidence="1" type="ORF">AMPC_30990</name>
</gene>
<dbReference type="Proteomes" id="UP001162734">
    <property type="component" value="Chromosome"/>
</dbReference>
<accession>A0ABN6N9S1</accession>
<evidence type="ECO:0000313" key="2">
    <source>
        <dbReference type="Proteomes" id="UP001162734"/>
    </source>
</evidence>
<reference evidence="2" key="1">
    <citation type="journal article" date="2022" name="Int. J. Syst. Evol. Microbiol.">
        <title>Anaeromyxobacter oryzae sp. nov., Anaeromyxobacter diazotrophicus sp. nov. and Anaeromyxobacter paludicola sp. nov., isolated from paddy soils.</title>
        <authorList>
            <person name="Itoh H."/>
            <person name="Xu Z."/>
            <person name="Mise K."/>
            <person name="Masuda Y."/>
            <person name="Ushijima N."/>
            <person name="Hayakawa C."/>
            <person name="Shiratori Y."/>
            <person name="Senoo K."/>
        </authorList>
    </citation>
    <scope>NUCLEOTIDE SEQUENCE [LARGE SCALE GENOMIC DNA]</scope>
    <source>
        <strain evidence="2">Red630</strain>
    </source>
</reference>
<name>A0ABN6N9S1_9BACT</name>
<dbReference type="EMBL" id="AP025592">
    <property type="protein sequence ID" value="BDG09986.1"/>
    <property type="molecule type" value="Genomic_DNA"/>
</dbReference>
<proteinExistence type="predicted"/>
<dbReference type="RefSeq" id="WP_248342383.1">
    <property type="nucleotide sequence ID" value="NZ_AP025592.1"/>
</dbReference>